<gene>
    <name evidence="7" type="ORF">HNP60_003504</name>
</gene>
<dbReference type="InterPro" id="IPR011701">
    <property type="entry name" value="MFS"/>
</dbReference>
<organism evidence="7 8">
    <name type="scientific">Sphingobium lignivorans</name>
    <dbReference type="NCBI Taxonomy" id="2735886"/>
    <lineage>
        <taxon>Bacteria</taxon>
        <taxon>Pseudomonadati</taxon>
        <taxon>Pseudomonadota</taxon>
        <taxon>Alphaproteobacteria</taxon>
        <taxon>Sphingomonadales</taxon>
        <taxon>Sphingomonadaceae</taxon>
        <taxon>Sphingobium</taxon>
    </lineage>
</organism>
<comment type="subcellular location">
    <subcellularLocation>
        <location evidence="1">Membrane</location>
        <topology evidence="1">Multi-pass membrane protein</topology>
    </subcellularLocation>
</comment>
<dbReference type="PANTHER" id="PTHR23508">
    <property type="entry name" value="CARBOXYLIC ACID TRANSPORTER PROTEIN HOMOLOG"/>
    <property type="match status" value="1"/>
</dbReference>
<proteinExistence type="predicted"/>
<feature type="transmembrane region" description="Helical" evidence="5">
    <location>
        <begin position="22"/>
        <end position="43"/>
    </location>
</feature>
<feature type="transmembrane region" description="Helical" evidence="5">
    <location>
        <begin position="178"/>
        <end position="198"/>
    </location>
</feature>
<feature type="transmembrane region" description="Helical" evidence="5">
    <location>
        <begin position="115"/>
        <end position="136"/>
    </location>
</feature>
<feature type="transmembrane region" description="Helical" evidence="5">
    <location>
        <begin position="148"/>
        <end position="166"/>
    </location>
</feature>
<evidence type="ECO:0000256" key="5">
    <source>
        <dbReference type="SAM" id="Phobius"/>
    </source>
</evidence>
<evidence type="ECO:0000256" key="4">
    <source>
        <dbReference type="ARBA" id="ARBA00023136"/>
    </source>
</evidence>
<dbReference type="PANTHER" id="PTHR23508:SF10">
    <property type="entry name" value="CARBOXYLIC ACID TRANSPORTER PROTEIN HOMOLOG"/>
    <property type="match status" value="1"/>
</dbReference>
<dbReference type="InterPro" id="IPR036259">
    <property type="entry name" value="MFS_trans_sf"/>
</dbReference>
<keyword evidence="8" id="KW-1185">Reference proteome</keyword>
<keyword evidence="4 5" id="KW-0472">Membrane</keyword>
<sequence length="450" mass="47681">MGADERSIDSVLERPEMGSYRWVLYALCGLLMGLEGYDAYIVANLAPFIARGLNISIPSMGFVFTAQAAGMAVGFYTISMLADRLGRRNIILIGSTLFGLLTLASTMAGHLEQFVIVRFLAFGALGGTIPNIVALLAEFMPEARRPRLLTWIFIAHGLGASAAGLFGPSFVQYHSWEAAFWAGGVLLLLFVPLLWLRLPESCRFLLIRNPSDPRIGEILRRIDPGFSFTPSTRFTTTEVKAEGLPLAGLFRDGRAPMTLLLWLAMGSALCATATISAWKPSFLHVLGGLETATATRMSAVSAFGAMVGPVMLTLLMKRIGVPLALALTLILGFVAMTMLALVAQINALGWVLSFAFGLLVIGAQAGLNSLAASSYPTSMRSTGIGWAGGIGRITSMIGPGLGGAMLAAGWGAWTIYTAIASPLVVAAVAMLLFYRLKAGTARRAPATAPA</sequence>
<dbReference type="Pfam" id="PF07690">
    <property type="entry name" value="MFS_1"/>
    <property type="match status" value="1"/>
</dbReference>
<dbReference type="PROSITE" id="PS50850">
    <property type="entry name" value="MFS"/>
    <property type="match status" value="1"/>
</dbReference>
<feature type="domain" description="Major facilitator superfamily (MFS) profile" evidence="6">
    <location>
        <begin position="24"/>
        <end position="438"/>
    </location>
</feature>
<feature type="transmembrane region" description="Helical" evidence="5">
    <location>
        <begin position="55"/>
        <end position="78"/>
    </location>
</feature>
<dbReference type="PROSITE" id="PS00216">
    <property type="entry name" value="SUGAR_TRANSPORT_1"/>
    <property type="match status" value="1"/>
</dbReference>
<keyword evidence="3 5" id="KW-1133">Transmembrane helix</keyword>
<feature type="transmembrane region" description="Helical" evidence="5">
    <location>
        <begin position="413"/>
        <end position="434"/>
    </location>
</feature>
<evidence type="ECO:0000256" key="2">
    <source>
        <dbReference type="ARBA" id="ARBA00022692"/>
    </source>
</evidence>
<feature type="transmembrane region" description="Helical" evidence="5">
    <location>
        <begin position="298"/>
        <end position="316"/>
    </location>
</feature>
<dbReference type="Gene3D" id="1.20.1250.20">
    <property type="entry name" value="MFS general substrate transporter like domains"/>
    <property type="match status" value="1"/>
</dbReference>
<dbReference type="Proteomes" id="UP001138540">
    <property type="component" value="Unassembled WGS sequence"/>
</dbReference>
<evidence type="ECO:0000256" key="1">
    <source>
        <dbReference type="ARBA" id="ARBA00004141"/>
    </source>
</evidence>
<keyword evidence="2 5" id="KW-0812">Transmembrane</keyword>
<feature type="transmembrane region" description="Helical" evidence="5">
    <location>
        <begin position="383"/>
        <end position="407"/>
    </location>
</feature>
<evidence type="ECO:0000313" key="8">
    <source>
        <dbReference type="Proteomes" id="UP001138540"/>
    </source>
</evidence>
<feature type="transmembrane region" description="Helical" evidence="5">
    <location>
        <begin position="349"/>
        <end position="371"/>
    </location>
</feature>
<feature type="transmembrane region" description="Helical" evidence="5">
    <location>
        <begin position="90"/>
        <end position="109"/>
    </location>
</feature>
<feature type="transmembrane region" description="Helical" evidence="5">
    <location>
        <begin position="323"/>
        <end position="343"/>
    </location>
</feature>
<evidence type="ECO:0000256" key="3">
    <source>
        <dbReference type="ARBA" id="ARBA00022989"/>
    </source>
</evidence>
<protein>
    <submittedName>
        <fullName evidence="7">AAHS family 4-hydroxybenzoate transporter-like MFS transporter</fullName>
    </submittedName>
</protein>
<evidence type="ECO:0000259" key="6">
    <source>
        <dbReference type="PROSITE" id="PS50850"/>
    </source>
</evidence>
<feature type="transmembrane region" description="Helical" evidence="5">
    <location>
        <begin position="259"/>
        <end position="278"/>
    </location>
</feature>
<dbReference type="InterPro" id="IPR005829">
    <property type="entry name" value="Sugar_transporter_CS"/>
</dbReference>
<dbReference type="EMBL" id="JACHKA010000001">
    <property type="protein sequence ID" value="MBB5987530.1"/>
    <property type="molecule type" value="Genomic_DNA"/>
</dbReference>
<reference evidence="7 8" key="1">
    <citation type="submission" date="2020-08" db="EMBL/GenBank/DDBJ databases">
        <title>Exploring microbial biodiversity for novel pathways involved in the catabolism of aromatic compounds derived from lignin.</title>
        <authorList>
            <person name="Elkins J."/>
        </authorList>
    </citation>
    <scope>NUCLEOTIDE SEQUENCE [LARGE SCALE GENOMIC DNA]</scope>
    <source>
        <strain evidence="7 8">B1D3A</strain>
    </source>
</reference>
<name>A0ABR6NJT7_9SPHN</name>
<evidence type="ECO:0000313" key="7">
    <source>
        <dbReference type="EMBL" id="MBB5987530.1"/>
    </source>
</evidence>
<dbReference type="InterPro" id="IPR020846">
    <property type="entry name" value="MFS_dom"/>
</dbReference>
<dbReference type="SUPFAM" id="SSF103473">
    <property type="entry name" value="MFS general substrate transporter"/>
    <property type="match status" value="1"/>
</dbReference>
<comment type="caution">
    <text evidence="7">The sequence shown here is derived from an EMBL/GenBank/DDBJ whole genome shotgun (WGS) entry which is preliminary data.</text>
</comment>
<dbReference type="RefSeq" id="WP_184156114.1">
    <property type="nucleotide sequence ID" value="NZ_JACHKA010000001.1"/>
</dbReference>
<accession>A0ABR6NJT7</accession>